<feature type="transmembrane region" description="Helical" evidence="1">
    <location>
        <begin position="84"/>
        <end position="109"/>
    </location>
</feature>
<keyword evidence="1" id="KW-1133">Transmembrane helix</keyword>
<feature type="transmembrane region" description="Helical" evidence="1">
    <location>
        <begin position="121"/>
        <end position="143"/>
    </location>
</feature>
<evidence type="ECO:0000256" key="1">
    <source>
        <dbReference type="SAM" id="Phobius"/>
    </source>
</evidence>
<feature type="transmembrane region" description="Helical" evidence="1">
    <location>
        <begin position="34"/>
        <end position="52"/>
    </location>
</feature>
<accession>A0A1G8D4R1</accession>
<organism evidence="2 3">
    <name type="scientific">Aneurinibacillus thermoaerophilus</name>
    <dbReference type="NCBI Taxonomy" id="143495"/>
    <lineage>
        <taxon>Bacteria</taxon>
        <taxon>Bacillati</taxon>
        <taxon>Bacillota</taxon>
        <taxon>Bacilli</taxon>
        <taxon>Bacillales</taxon>
        <taxon>Paenibacillaceae</taxon>
        <taxon>Aneurinibacillus group</taxon>
        <taxon>Aneurinibacillus</taxon>
    </lineage>
</organism>
<evidence type="ECO:0008006" key="4">
    <source>
        <dbReference type="Google" id="ProtNLM"/>
    </source>
</evidence>
<reference evidence="2 3" key="1">
    <citation type="submission" date="2016-10" db="EMBL/GenBank/DDBJ databases">
        <authorList>
            <person name="de Groot N.N."/>
        </authorList>
    </citation>
    <scope>NUCLEOTIDE SEQUENCE [LARGE SCALE GENOMIC DNA]</scope>
    <source>
        <strain evidence="2 3">L 420-91</strain>
    </source>
</reference>
<keyword evidence="1" id="KW-0812">Transmembrane</keyword>
<dbReference type="AlphaFoldDB" id="A0A1G8D4R1"/>
<dbReference type="OrthoDB" id="2680311at2"/>
<evidence type="ECO:0000313" key="2">
    <source>
        <dbReference type="EMBL" id="SDH52494.1"/>
    </source>
</evidence>
<evidence type="ECO:0000313" key="3">
    <source>
        <dbReference type="Proteomes" id="UP000198956"/>
    </source>
</evidence>
<feature type="transmembrane region" description="Helical" evidence="1">
    <location>
        <begin position="58"/>
        <end position="77"/>
    </location>
</feature>
<feature type="transmembrane region" description="Helical" evidence="1">
    <location>
        <begin position="163"/>
        <end position="182"/>
    </location>
</feature>
<gene>
    <name evidence="2" type="ORF">SAMN04489735_103023</name>
</gene>
<proteinExistence type="predicted"/>
<sequence length="416" mass="47823">MIVQLVIGILFSIIEEATTLIFFLCLFRYEVKEKIKEVILVSVLVAIFSRIIRMYLDISYAVLLTMVVFYALFILIFRFRLLNGIIIISMMYITNMLMTTAAFFVISLLTNLLFSKAINSIIYQIPIILANALLMLGAAWLVYKKQWGVSLVQDSFSKVGRQINILIACYSLVGMIIVVQTITTITVSDYNFHYNIWIVLGTFSLFLLMFLLVRNIQVMQKQMKMEEERLYLENLHSYTEEIKQINRDFYSQTQTLRHMASCQNVHMLVQYLDHLLQERNFMQASIEIHEPMLAAFLGKERHVCQSYGVSLTVECIGHYFTPESISGYQLNRILNMIFDEIIAVLKDKPSADKFIHFQIHSVIGGTTTFTLKTKHVQAMPVAIVKQLKMNAGTLALQYDPDTSKSTIIVTFQGDAL</sequence>
<name>A0A1G8D4R1_ANETH</name>
<feature type="transmembrane region" description="Helical" evidence="1">
    <location>
        <begin position="194"/>
        <end position="213"/>
    </location>
</feature>
<dbReference type="EMBL" id="FNDE01000030">
    <property type="protein sequence ID" value="SDH52494.1"/>
    <property type="molecule type" value="Genomic_DNA"/>
</dbReference>
<dbReference type="Proteomes" id="UP000198956">
    <property type="component" value="Unassembled WGS sequence"/>
</dbReference>
<protein>
    <recommendedName>
        <fullName evidence="4">GHKL domain-containing protein</fullName>
    </recommendedName>
</protein>
<dbReference type="RefSeq" id="WP_091260918.1">
    <property type="nucleotide sequence ID" value="NZ_FNDE01000030.1"/>
</dbReference>
<keyword evidence="1" id="KW-0472">Membrane</keyword>
<feature type="transmembrane region" description="Helical" evidence="1">
    <location>
        <begin position="6"/>
        <end position="27"/>
    </location>
</feature>